<proteinExistence type="predicted"/>
<name>A0A0A6VBH1_9BACI</name>
<dbReference type="AlphaFoldDB" id="A0A0A6VBH1"/>
<evidence type="ECO:0000313" key="2">
    <source>
        <dbReference type="EMBL" id="KHD84921.1"/>
    </source>
</evidence>
<evidence type="ECO:0000313" key="3">
    <source>
        <dbReference type="EMBL" id="NEY21447.1"/>
    </source>
</evidence>
<evidence type="ECO:0000256" key="1">
    <source>
        <dbReference type="SAM" id="Phobius"/>
    </source>
</evidence>
<protein>
    <submittedName>
        <fullName evidence="2">Uncharacterized protein</fullName>
    </submittedName>
</protein>
<evidence type="ECO:0000313" key="4">
    <source>
        <dbReference type="Proteomes" id="UP000030588"/>
    </source>
</evidence>
<keyword evidence="1" id="KW-0812">Transmembrane</keyword>
<feature type="transmembrane region" description="Helical" evidence="1">
    <location>
        <begin position="7"/>
        <end position="33"/>
    </location>
</feature>
<keyword evidence="1" id="KW-0472">Membrane</keyword>
<gene>
    <name evidence="3" type="ORF">G4D61_16005</name>
    <name evidence="2" type="ORF">NG54_12285</name>
</gene>
<evidence type="ECO:0000313" key="5">
    <source>
        <dbReference type="Proteomes" id="UP000476934"/>
    </source>
</evidence>
<dbReference type="EMBL" id="JAAIWK010000035">
    <property type="protein sequence ID" value="NEY21447.1"/>
    <property type="molecule type" value="Genomic_DNA"/>
</dbReference>
<sequence>MKLKSFIVSFLSFVLTTGGLFLIGHVFTITWLMFHYEYTNNAKEFSISTGSFVPLIIGLIVCFFAEKIYIYKCDRSSIDYTK</sequence>
<feature type="transmembrane region" description="Helical" evidence="1">
    <location>
        <begin position="45"/>
        <end position="65"/>
    </location>
</feature>
<reference evidence="2 4" key="1">
    <citation type="submission" date="2014-10" db="EMBL/GenBank/DDBJ databases">
        <title>Draft genome of phytase producing Bacillus ginsengihumi strain M2.11.</title>
        <authorList>
            <person name="Toymentseva A."/>
            <person name="Boulygina E.A."/>
            <person name="Kazakov S.V."/>
            <person name="Kayumov I."/>
            <person name="Suleimanova A.D."/>
            <person name="Mardanova A.M."/>
            <person name="Maria S.N."/>
            <person name="Sergey M.Y."/>
            <person name="Sharipova M.R."/>
        </authorList>
    </citation>
    <scope>NUCLEOTIDE SEQUENCE [LARGE SCALE GENOMIC DNA]</scope>
    <source>
        <strain evidence="2 4">M2.11</strain>
    </source>
</reference>
<dbReference type="Proteomes" id="UP000476934">
    <property type="component" value="Unassembled WGS sequence"/>
</dbReference>
<accession>A0A0A6VBH1</accession>
<dbReference type="Proteomes" id="UP000030588">
    <property type="component" value="Unassembled WGS sequence"/>
</dbReference>
<dbReference type="EMBL" id="JRUN01000037">
    <property type="protein sequence ID" value="KHD84921.1"/>
    <property type="molecule type" value="Genomic_DNA"/>
</dbReference>
<comment type="caution">
    <text evidence="2">The sequence shown here is derived from an EMBL/GenBank/DDBJ whole genome shotgun (WGS) entry which is preliminary data.</text>
</comment>
<keyword evidence="5" id="KW-1185">Reference proteome</keyword>
<reference evidence="3" key="2">
    <citation type="submission" date="2020-02" db="EMBL/GenBank/DDBJ databases">
        <authorList>
            <person name="Feng H."/>
        </authorList>
    </citation>
    <scope>NUCLEOTIDE SEQUENCE [LARGE SCALE GENOMIC DNA]</scope>
    <source>
        <strain evidence="3">Gsoil 114</strain>
    </source>
</reference>
<reference evidence="3 5" key="3">
    <citation type="submission" date="2020-03" db="EMBL/GenBank/DDBJ databases">
        <title>Bacillus aquiflavi sp. nov., isolated from yellow water of strong flavor Chinese baijiu in Yibin region of China.</title>
        <authorList>
            <person name="Xie J."/>
        </authorList>
    </citation>
    <scope>NUCLEOTIDE SEQUENCE [LARGE SCALE GENOMIC DNA]</scope>
    <source>
        <strain evidence="3 5">Gsoil 114</strain>
    </source>
</reference>
<keyword evidence="1" id="KW-1133">Transmembrane helix</keyword>
<dbReference type="RefSeq" id="WP_035355086.1">
    <property type="nucleotide sequence ID" value="NZ_JAAIWK010000035.1"/>
</dbReference>
<organism evidence="2 4">
    <name type="scientific">Heyndrickxia ginsengihumi</name>
    <dbReference type="NCBI Taxonomy" id="363870"/>
    <lineage>
        <taxon>Bacteria</taxon>
        <taxon>Bacillati</taxon>
        <taxon>Bacillota</taxon>
        <taxon>Bacilli</taxon>
        <taxon>Bacillales</taxon>
        <taxon>Bacillaceae</taxon>
        <taxon>Heyndrickxia</taxon>
    </lineage>
</organism>